<protein>
    <recommendedName>
        <fullName evidence="3">Reverse transcriptase domain-containing protein</fullName>
    </recommendedName>
</protein>
<dbReference type="EMBL" id="BQNB010009492">
    <property type="protein sequence ID" value="GJS64283.1"/>
    <property type="molecule type" value="Genomic_DNA"/>
</dbReference>
<accession>A0ABQ4XH67</accession>
<name>A0ABQ4XH67_9ASTR</name>
<comment type="caution">
    <text evidence="1">The sequence shown here is derived from an EMBL/GenBank/DDBJ whole genome shotgun (WGS) entry which is preliminary data.</text>
</comment>
<evidence type="ECO:0000313" key="2">
    <source>
        <dbReference type="Proteomes" id="UP001151760"/>
    </source>
</evidence>
<reference evidence="1" key="1">
    <citation type="journal article" date="2022" name="Int. J. Mol. Sci.">
        <title>Draft Genome of Tanacetum Coccineum: Genomic Comparison of Closely Related Tanacetum-Family Plants.</title>
        <authorList>
            <person name="Yamashiro T."/>
            <person name="Shiraishi A."/>
            <person name="Nakayama K."/>
            <person name="Satake H."/>
        </authorList>
    </citation>
    <scope>NUCLEOTIDE SEQUENCE</scope>
</reference>
<dbReference type="Proteomes" id="UP001151760">
    <property type="component" value="Unassembled WGS sequence"/>
</dbReference>
<organism evidence="1 2">
    <name type="scientific">Tanacetum coccineum</name>
    <dbReference type="NCBI Taxonomy" id="301880"/>
    <lineage>
        <taxon>Eukaryota</taxon>
        <taxon>Viridiplantae</taxon>
        <taxon>Streptophyta</taxon>
        <taxon>Embryophyta</taxon>
        <taxon>Tracheophyta</taxon>
        <taxon>Spermatophyta</taxon>
        <taxon>Magnoliopsida</taxon>
        <taxon>eudicotyledons</taxon>
        <taxon>Gunneridae</taxon>
        <taxon>Pentapetalae</taxon>
        <taxon>asterids</taxon>
        <taxon>campanulids</taxon>
        <taxon>Asterales</taxon>
        <taxon>Asteraceae</taxon>
        <taxon>Asteroideae</taxon>
        <taxon>Anthemideae</taxon>
        <taxon>Anthemidinae</taxon>
        <taxon>Tanacetum</taxon>
    </lineage>
</organism>
<gene>
    <name evidence="1" type="ORF">Tco_0678847</name>
</gene>
<evidence type="ECO:0008006" key="3">
    <source>
        <dbReference type="Google" id="ProtNLM"/>
    </source>
</evidence>
<reference evidence="1" key="2">
    <citation type="submission" date="2022-01" db="EMBL/GenBank/DDBJ databases">
        <authorList>
            <person name="Yamashiro T."/>
            <person name="Shiraishi A."/>
            <person name="Satake H."/>
            <person name="Nakayama K."/>
        </authorList>
    </citation>
    <scope>NUCLEOTIDE SEQUENCE</scope>
</reference>
<dbReference type="PANTHER" id="PTHR48462">
    <property type="entry name" value="PROTEIN, PUTATIVE-RELATED"/>
    <property type="match status" value="1"/>
</dbReference>
<dbReference type="PANTHER" id="PTHR48462:SF1">
    <property type="entry name" value="PROTEIN, PUTATIVE-RELATED"/>
    <property type="match status" value="1"/>
</dbReference>
<evidence type="ECO:0000313" key="1">
    <source>
        <dbReference type="EMBL" id="GJS64283.1"/>
    </source>
</evidence>
<keyword evidence="2" id="KW-1185">Reference proteome</keyword>
<sequence>MPKLHTHLTRTVDRMVSPLVYLMHITTRGKATIREHSNIECKSAIKRQRQEESIANAIQSWSVPAGVAPYNDDILEDLKAKHPFKPAPFLSHISIDHHYLIASPTMVLDRITIFPRGTSCRRDGLCAQHLMDYLSGAVVASFDELVSSITQVVNLFLDGNCPKILGEYIASAPLIPLVKLGGGIRPIAIDTIWRRLVSKVIVVLIGHSLDGYFNDLQFGVGVSGGGKTILHAMNHLIEGRRDDVGLSMLLVDLKNAFNLVDQEVMLEEHTLWSCQWVQQGDLLGPLLFYLVLHLLICKIKDSFSLSLHVWYLDNGTIIGDTLVVGEVLELIMKDGPCCGLHLNVDKTEVFWPKEDPKSRLAGVFPPNIARPLHGVKLLGGPTIMNFNFNTELVMKRVAKTIKCLRWPNVLLMWLFVVPGAYCDVLNYAFLTSRLQSASLQTKLLRHSSIVASRPTFTDALCAFYTKMETGLLSNASEIAAPKLMKKLADKYFTCVTQTAESTFSLSSRQMALCPLIFCFEVVLNLLQSFYRRYYGDHVVSRVSIISIKHRHNVVRDTLVDICFRLGILVGKEVDIGLGGGCDKPLRPTNMMVDFVPGRAVIDATHRKRVKYEAKCANIGYGFLPFSFSSLGELEKDAVNLLKRIRSFS</sequence>
<proteinExistence type="predicted"/>